<feature type="transmembrane region" description="Helical" evidence="1">
    <location>
        <begin position="471"/>
        <end position="495"/>
    </location>
</feature>
<evidence type="ECO:0000256" key="1">
    <source>
        <dbReference type="SAM" id="Phobius"/>
    </source>
</evidence>
<dbReference type="InterPro" id="IPR048052">
    <property type="entry name" value="FM1-like"/>
</dbReference>
<dbReference type="AlphaFoldDB" id="A0A087DES3"/>
<reference evidence="4 5" key="1">
    <citation type="submission" date="2014-03" db="EMBL/GenBank/DDBJ databases">
        <title>Genomics of Bifidobacteria.</title>
        <authorList>
            <person name="Ventura M."/>
            <person name="Milani C."/>
            <person name="Lugli G.A."/>
        </authorList>
    </citation>
    <scope>NUCLEOTIDE SEQUENCE [LARGE SCALE GENOMIC DNA]</scope>
    <source>
        <strain evidence="4 5">DSM 23967</strain>
    </source>
</reference>
<dbReference type="GO" id="GO:0005975">
    <property type="term" value="P:carbohydrate metabolic process"/>
    <property type="evidence" value="ECO:0007669"/>
    <property type="project" value="UniProtKB-ARBA"/>
</dbReference>
<keyword evidence="1" id="KW-0472">Membrane</keyword>
<dbReference type="EMBL" id="JGZN01000003">
    <property type="protein sequence ID" value="KFI94023.1"/>
    <property type="molecule type" value="Genomic_DNA"/>
</dbReference>
<keyword evidence="1" id="KW-1133">Transmembrane helix</keyword>
<feature type="chain" id="PRO_5001820097" evidence="2">
    <location>
        <begin position="30"/>
        <end position="507"/>
    </location>
</feature>
<dbReference type="InterPro" id="IPR013783">
    <property type="entry name" value="Ig-like_fold"/>
</dbReference>
<dbReference type="NCBIfam" id="TIGR04226">
    <property type="entry name" value="RrgB_K2N_iso_D2"/>
    <property type="match status" value="1"/>
</dbReference>
<dbReference type="Pfam" id="PF17802">
    <property type="entry name" value="SpaA"/>
    <property type="match status" value="1"/>
</dbReference>
<feature type="signal peptide" evidence="2">
    <location>
        <begin position="1"/>
        <end position="29"/>
    </location>
</feature>
<feature type="domain" description="SpaA-like prealbumin fold" evidence="3">
    <location>
        <begin position="357"/>
        <end position="442"/>
    </location>
</feature>
<dbReference type="Gene3D" id="2.60.40.740">
    <property type="match status" value="1"/>
</dbReference>
<organism evidence="4 5">
    <name type="scientific">Bifidobacterium saguini DSM 23967</name>
    <dbReference type="NCBI Taxonomy" id="1437607"/>
    <lineage>
        <taxon>Bacteria</taxon>
        <taxon>Bacillati</taxon>
        <taxon>Actinomycetota</taxon>
        <taxon>Actinomycetes</taxon>
        <taxon>Bifidobacteriales</taxon>
        <taxon>Bifidobacteriaceae</taxon>
        <taxon>Bifidobacterium</taxon>
    </lineage>
</organism>
<dbReference type="NCBIfam" id="NF033902">
    <property type="entry name" value="iso_D2_wall_anc"/>
    <property type="match status" value="1"/>
</dbReference>
<gene>
    <name evidence="4" type="ORF">BISA_0058</name>
</gene>
<dbReference type="InterPro" id="IPR041033">
    <property type="entry name" value="SpaA_PFL_dom_1"/>
</dbReference>
<evidence type="ECO:0000313" key="4">
    <source>
        <dbReference type="EMBL" id="KFI94023.1"/>
    </source>
</evidence>
<comment type="caution">
    <text evidence="4">The sequence shown here is derived from an EMBL/GenBank/DDBJ whole genome shotgun (WGS) entry which is preliminary data.</text>
</comment>
<evidence type="ECO:0000256" key="2">
    <source>
        <dbReference type="SAM" id="SignalP"/>
    </source>
</evidence>
<protein>
    <submittedName>
        <fullName evidence="4">Fimbrial subunit</fullName>
    </submittedName>
</protein>
<dbReference type="Gene3D" id="2.60.40.10">
    <property type="entry name" value="Immunoglobulins"/>
    <property type="match status" value="1"/>
</dbReference>
<dbReference type="SUPFAM" id="SSF49478">
    <property type="entry name" value="Cna protein B-type domain"/>
    <property type="match status" value="1"/>
</dbReference>
<accession>A0A087DES3</accession>
<evidence type="ECO:0000259" key="3">
    <source>
        <dbReference type="Pfam" id="PF17802"/>
    </source>
</evidence>
<dbReference type="InterPro" id="IPR026466">
    <property type="entry name" value="Fim_isopep_form_D2_dom"/>
</dbReference>
<proteinExistence type="predicted"/>
<sequence>MKMRKLFAGLAAAATLLGGLAISATTANAANGDAVTDNATFTFTAETAEQLTGRSVTAYKIGEYVQYGTGDNAAYAVQTVAGNAEAVKTALEAAGQTDVTADYLANALAAGFLDKSGTRAWTDGTTRKFANNLAVATLTGGEPVTLSDAAPVDGGTGDGAYSATVDLPAGIYLFVDNTAATGEITKAVPMVVASGTVTNGAITSPTAGATVNFKNSKNTDKTKIADKNSVSVGDTIEYTLTGKVANPAPASFEFTDRPGTGLTVAANIAFTVTADGTAVPADDYTVTGLDSELVGDGTKTFAVSIKADKLADYAGKTIVVKYSATVNSAAANQDQVVNELQGNDGTYKQTTVSLFEFSIHKTDAAGNALEGAGFTLYNEDGTAAIQRDGKDYVLSTDANGDLTFSGLAAGTYTVKETSVPTGYLQNKPEFKVTIAENGGVTLAQGDVWGLVTLNDKTFTVKNVKSITQLPLTGAAGTALFAVVALLLAGAGVTVFTKSRGTKRALNA</sequence>
<keyword evidence="2" id="KW-0732">Signal</keyword>
<keyword evidence="1" id="KW-0812">Transmembrane</keyword>
<name>A0A087DES3_9BIFI</name>
<evidence type="ECO:0000313" key="5">
    <source>
        <dbReference type="Proteomes" id="UP000029066"/>
    </source>
</evidence>
<dbReference type="RefSeq" id="WP_033889563.1">
    <property type="nucleotide sequence ID" value="NZ_JDUT01000002.1"/>
</dbReference>
<dbReference type="Proteomes" id="UP000029066">
    <property type="component" value="Unassembled WGS sequence"/>
</dbReference>
<dbReference type="OrthoDB" id="3240140at2"/>
<dbReference type="STRING" id="1437607.BISA_0058"/>